<accession>A0A0D2KMI4</accession>
<dbReference type="Proteomes" id="UP000054270">
    <property type="component" value="Unassembled WGS sequence"/>
</dbReference>
<reference evidence="3" key="1">
    <citation type="submission" date="2014-04" db="EMBL/GenBank/DDBJ databases">
        <title>Evolutionary Origins and Diversification of the Mycorrhizal Mutualists.</title>
        <authorList>
            <consortium name="DOE Joint Genome Institute"/>
            <consortium name="Mycorrhizal Genomics Consortium"/>
            <person name="Kohler A."/>
            <person name="Kuo A."/>
            <person name="Nagy L.G."/>
            <person name="Floudas D."/>
            <person name="Copeland A."/>
            <person name="Barry K.W."/>
            <person name="Cichocki N."/>
            <person name="Veneault-Fourrey C."/>
            <person name="LaButti K."/>
            <person name="Lindquist E.A."/>
            <person name="Lipzen A."/>
            <person name="Lundell T."/>
            <person name="Morin E."/>
            <person name="Murat C."/>
            <person name="Riley R."/>
            <person name="Ohm R."/>
            <person name="Sun H."/>
            <person name="Tunlid A."/>
            <person name="Henrissat B."/>
            <person name="Grigoriev I.V."/>
            <person name="Hibbett D.S."/>
            <person name="Martin F."/>
        </authorList>
    </citation>
    <scope>NUCLEOTIDE SEQUENCE [LARGE SCALE GENOMIC DNA]</scope>
    <source>
        <strain evidence="3">FD-334 SS-4</strain>
    </source>
</reference>
<evidence type="ECO:0000256" key="1">
    <source>
        <dbReference type="SAM" id="MobiDB-lite"/>
    </source>
</evidence>
<name>A0A0D2KMI4_HYPSF</name>
<protein>
    <submittedName>
        <fullName evidence="2">Uncharacterized protein</fullName>
    </submittedName>
</protein>
<proteinExistence type="predicted"/>
<feature type="compositionally biased region" description="Polar residues" evidence="1">
    <location>
        <begin position="96"/>
        <end position="106"/>
    </location>
</feature>
<dbReference type="EMBL" id="KN817634">
    <property type="protein sequence ID" value="KJA15802.1"/>
    <property type="molecule type" value="Genomic_DNA"/>
</dbReference>
<organism evidence="2 3">
    <name type="scientific">Hypholoma sublateritium (strain FD-334 SS-4)</name>
    <dbReference type="NCBI Taxonomy" id="945553"/>
    <lineage>
        <taxon>Eukaryota</taxon>
        <taxon>Fungi</taxon>
        <taxon>Dikarya</taxon>
        <taxon>Basidiomycota</taxon>
        <taxon>Agaricomycotina</taxon>
        <taxon>Agaricomycetes</taxon>
        <taxon>Agaricomycetidae</taxon>
        <taxon>Agaricales</taxon>
        <taxon>Agaricineae</taxon>
        <taxon>Strophariaceae</taxon>
        <taxon>Hypholoma</taxon>
    </lineage>
</organism>
<gene>
    <name evidence="2" type="ORF">HYPSUDRAFT_207543</name>
</gene>
<evidence type="ECO:0000313" key="3">
    <source>
        <dbReference type="Proteomes" id="UP000054270"/>
    </source>
</evidence>
<dbReference type="AlphaFoldDB" id="A0A0D2KMI4"/>
<keyword evidence="3" id="KW-1185">Reference proteome</keyword>
<feature type="region of interest" description="Disordered" evidence="1">
    <location>
        <begin position="84"/>
        <end position="106"/>
    </location>
</feature>
<evidence type="ECO:0000313" key="2">
    <source>
        <dbReference type="EMBL" id="KJA15802.1"/>
    </source>
</evidence>
<sequence>MSGLTKVSVGDQLCDIENCRYDGQAEVDPVGTRATESTTKVDLIINPSSAINNTLKDQDFDVKQEQSFFGSFFTPKLDSENKGLSFAMEVPPPTSAHRTCSTATRR</sequence>